<evidence type="ECO:0000256" key="3">
    <source>
        <dbReference type="ARBA" id="ARBA00022630"/>
    </source>
</evidence>
<dbReference type="InterPro" id="IPR006076">
    <property type="entry name" value="FAD-dep_OxRdtase"/>
</dbReference>
<dbReference type="Gene3D" id="3.30.9.10">
    <property type="entry name" value="D-Amino Acid Oxidase, subunit A, domain 2"/>
    <property type="match status" value="1"/>
</dbReference>
<dbReference type="PANTHER" id="PTHR13847:SF286">
    <property type="entry name" value="D-AMINO ACID DEHYDROGENASE"/>
    <property type="match status" value="1"/>
</dbReference>
<dbReference type="GO" id="GO:0005737">
    <property type="term" value="C:cytoplasm"/>
    <property type="evidence" value="ECO:0007669"/>
    <property type="project" value="TreeGrafter"/>
</dbReference>
<comment type="similarity">
    <text evidence="2">Belongs to the DadA oxidoreductase family.</text>
</comment>
<dbReference type="GO" id="GO:0016491">
    <property type="term" value="F:oxidoreductase activity"/>
    <property type="evidence" value="ECO:0007669"/>
    <property type="project" value="UniProtKB-KW"/>
</dbReference>
<reference evidence="6 7" key="1">
    <citation type="submission" date="2018-10" db="EMBL/GenBank/DDBJ databases">
        <title>Robbsia sp. DHC34, isolated from soil.</title>
        <authorList>
            <person name="Gao Z.-H."/>
            <person name="Qiu L.-H."/>
        </authorList>
    </citation>
    <scope>NUCLEOTIDE SEQUENCE [LARGE SCALE GENOMIC DNA]</scope>
    <source>
        <strain evidence="6 7">DHC34</strain>
    </source>
</reference>
<proteinExistence type="inferred from homology"/>
<gene>
    <name evidence="6" type="ORF">D7S86_01865</name>
</gene>
<dbReference type="EMBL" id="RBZU01000001">
    <property type="protein sequence ID" value="RKP59370.1"/>
    <property type="molecule type" value="Genomic_DNA"/>
</dbReference>
<name>A0A494YC49_9BURK</name>
<dbReference type="Pfam" id="PF01266">
    <property type="entry name" value="DAO"/>
    <property type="match status" value="1"/>
</dbReference>
<evidence type="ECO:0000256" key="2">
    <source>
        <dbReference type="ARBA" id="ARBA00009410"/>
    </source>
</evidence>
<dbReference type="SUPFAM" id="SSF51905">
    <property type="entry name" value="FAD/NAD(P)-binding domain"/>
    <property type="match status" value="1"/>
</dbReference>
<evidence type="ECO:0000313" key="7">
    <source>
        <dbReference type="Proteomes" id="UP000270342"/>
    </source>
</evidence>
<sequence length="400" mass="43679">MRLRSFARSFRLDAVKPVRETDIAIVGAGILGLSHAYAAALRGLRVTVFERTGTPTGASIRNFGQVLVTGQPPGPMLALAKASRAIWQHWASQAGFFAREAGCLLFARTDCEVAVIDEFVETRAQSGGYDVARLDQAALGALYDGRFAHHRAALHGREDMQVFSREALPAIIAYLRDRLGVEFVFDTLVRHVDDGYLDTTAGACRAAHIVVCSGHDYLTLLSDALAEIGPRVCRLQMLRVRPTREIALRHALLTGLSCLHYGAFSDLPSARALLDDVRRTAPELLDAGIHLLASPAPDGSVIIGDSHDYNSDPMPFNDERVDRHLLDLAERLFDEPLAVVQRWQGVYGSRARHERPFSVLKASRGVTGVWMHTGVGMSVGPGLGESVMAEIVEHRMRSAA</sequence>
<dbReference type="OrthoDB" id="9799943at2"/>
<dbReference type="AlphaFoldDB" id="A0A494YC49"/>
<evidence type="ECO:0000313" key="6">
    <source>
        <dbReference type="EMBL" id="RKP59370.1"/>
    </source>
</evidence>
<dbReference type="Proteomes" id="UP000270342">
    <property type="component" value="Unassembled WGS sequence"/>
</dbReference>
<comment type="caution">
    <text evidence="6">The sequence shown here is derived from an EMBL/GenBank/DDBJ whole genome shotgun (WGS) entry which is preliminary data.</text>
</comment>
<dbReference type="Gene3D" id="3.50.50.60">
    <property type="entry name" value="FAD/NAD(P)-binding domain"/>
    <property type="match status" value="1"/>
</dbReference>
<keyword evidence="7" id="KW-1185">Reference proteome</keyword>
<dbReference type="NCBIfam" id="TIGR03364">
    <property type="entry name" value="HpnW_proposed"/>
    <property type="match status" value="1"/>
</dbReference>
<dbReference type="InterPro" id="IPR036188">
    <property type="entry name" value="FAD/NAD-bd_sf"/>
</dbReference>
<keyword evidence="4" id="KW-0560">Oxidoreductase</keyword>
<keyword evidence="3" id="KW-0285">Flavoprotein</keyword>
<dbReference type="InterPro" id="IPR017741">
    <property type="entry name" value="FAD-dependent_OxRdtase_HpnW"/>
</dbReference>
<evidence type="ECO:0000259" key="5">
    <source>
        <dbReference type="Pfam" id="PF01266"/>
    </source>
</evidence>
<accession>A0A494YC49</accession>
<evidence type="ECO:0000256" key="4">
    <source>
        <dbReference type="ARBA" id="ARBA00023002"/>
    </source>
</evidence>
<evidence type="ECO:0000256" key="1">
    <source>
        <dbReference type="ARBA" id="ARBA00001974"/>
    </source>
</evidence>
<comment type="cofactor">
    <cofactor evidence="1">
        <name>FAD</name>
        <dbReference type="ChEBI" id="CHEBI:57692"/>
    </cofactor>
</comment>
<dbReference type="PANTHER" id="PTHR13847">
    <property type="entry name" value="SARCOSINE DEHYDROGENASE-RELATED"/>
    <property type="match status" value="1"/>
</dbReference>
<protein>
    <submittedName>
        <fullName evidence="6">TIGR03364 family FAD-dependent oxidoreductase</fullName>
    </submittedName>
</protein>
<feature type="domain" description="FAD dependent oxidoreductase" evidence="5">
    <location>
        <begin position="22"/>
        <end position="386"/>
    </location>
</feature>
<organism evidence="6 7">
    <name type="scientific">Pararobbsia silviterrae</name>
    <dbReference type="NCBI Taxonomy" id="1792498"/>
    <lineage>
        <taxon>Bacteria</taxon>
        <taxon>Pseudomonadati</taxon>
        <taxon>Pseudomonadota</taxon>
        <taxon>Betaproteobacteria</taxon>
        <taxon>Burkholderiales</taxon>
        <taxon>Burkholderiaceae</taxon>
        <taxon>Pararobbsia</taxon>
    </lineage>
</organism>